<dbReference type="PANTHER" id="PTHR30294">
    <property type="entry name" value="MEMBRANE COMPONENT OF ABC TRANSPORTER YHHJ-RELATED"/>
    <property type="match status" value="1"/>
</dbReference>
<feature type="transmembrane region" description="Helical" evidence="6">
    <location>
        <begin position="283"/>
        <end position="301"/>
    </location>
</feature>
<reference evidence="9" key="1">
    <citation type="journal article" date="2019" name="Int. J. Syst. Evol. Microbiol.">
        <title>The Global Catalogue of Microorganisms (GCM) 10K type strain sequencing project: providing services to taxonomists for standard genome sequencing and annotation.</title>
        <authorList>
            <consortium name="The Broad Institute Genomics Platform"/>
            <consortium name="The Broad Institute Genome Sequencing Center for Infectious Disease"/>
            <person name="Wu L."/>
            <person name="Ma J."/>
        </authorList>
    </citation>
    <scope>NUCLEOTIDE SEQUENCE [LARGE SCALE GENOMIC DNA]</scope>
    <source>
        <strain evidence="9">CGMCC 1.7693</strain>
    </source>
</reference>
<dbReference type="InterPro" id="IPR051449">
    <property type="entry name" value="ABC-2_transporter_component"/>
</dbReference>
<evidence type="ECO:0000256" key="2">
    <source>
        <dbReference type="ARBA" id="ARBA00022475"/>
    </source>
</evidence>
<feature type="domain" description="ABC-2 type transporter transmembrane" evidence="7">
    <location>
        <begin position="26"/>
        <end position="354"/>
    </location>
</feature>
<evidence type="ECO:0000313" key="8">
    <source>
        <dbReference type="EMBL" id="GGP16909.1"/>
    </source>
</evidence>
<name>A0ABQ2P327_9BACI</name>
<dbReference type="Pfam" id="PF12698">
    <property type="entry name" value="ABC2_membrane_3"/>
    <property type="match status" value="1"/>
</dbReference>
<gene>
    <name evidence="8" type="ORF">GCM10011346_50750</name>
</gene>
<keyword evidence="3 6" id="KW-0812">Transmembrane</keyword>
<organism evidence="8 9">
    <name type="scientific">Oceanobacillus neutriphilus</name>
    <dbReference type="NCBI Taxonomy" id="531815"/>
    <lineage>
        <taxon>Bacteria</taxon>
        <taxon>Bacillati</taxon>
        <taxon>Bacillota</taxon>
        <taxon>Bacilli</taxon>
        <taxon>Bacillales</taxon>
        <taxon>Bacillaceae</taxon>
        <taxon>Oceanobacillus</taxon>
    </lineage>
</organism>
<keyword evidence="5 6" id="KW-0472">Membrane</keyword>
<evidence type="ECO:0000256" key="5">
    <source>
        <dbReference type="ARBA" id="ARBA00023136"/>
    </source>
</evidence>
<dbReference type="EMBL" id="BMLW01000023">
    <property type="protein sequence ID" value="GGP16909.1"/>
    <property type="molecule type" value="Genomic_DNA"/>
</dbReference>
<evidence type="ECO:0000256" key="3">
    <source>
        <dbReference type="ARBA" id="ARBA00022692"/>
    </source>
</evidence>
<dbReference type="RefSeq" id="WP_188738432.1">
    <property type="nucleotide sequence ID" value="NZ_BMLW01000023.1"/>
</dbReference>
<feature type="transmembrane region" description="Helical" evidence="6">
    <location>
        <begin position="337"/>
        <end position="358"/>
    </location>
</feature>
<evidence type="ECO:0000259" key="7">
    <source>
        <dbReference type="Pfam" id="PF12698"/>
    </source>
</evidence>
<dbReference type="PANTHER" id="PTHR30294:SF29">
    <property type="entry name" value="MULTIDRUG ABC TRANSPORTER PERMEASE YBHS-RELATED"/>
    <property type="match status" value="1"/>
</dbReference>
<feature type="transmembrane region" description="Helical" evidence="6">
    <location>
        <begin position="213"/>
        <end position="244"/>
    </location>
</feature>
<keyword evidence="9" id="KW-1185">Reference proteome</keyword>
<dbReference type="InterPro" id="IPR013525">
    <property type="entry name" value="ABC2_TM"/>
</dbReference>
<comment type="caution">
    <text evidence="8">The sequence shown here is derived from an EMBL/GenBank/DDBJ whole genome shotgun (WGS) entry which is preliminary data.</text>
</comment>
<comment type="subcellular location">
    <subcellularLocation>
        <location evidence="1">Cell membrane</location>
        <topology evidence="1">Multi-pass membrane protein</topology>
    </subcellularLocation>
</comment>
<dbReference type="Proteomes" id="UP000641206">
    <property type="component" value="Unassembled WGS sequence"/>
</dbReference>
<evidence type="ECO:0000256" key="4">
    <source>
        <dbReference type="ARBA" id="ARBA00022989"/>
    </source>
</evidence>
<keyword evidence="2" id="KW-1003">Cell membrane</keyword>
<feature type="transmembrane region" description="Helical" evidence="6">
    <location>
        <begin position="171"/>
        <end position="193"/>
    </location>
</feature>
<proteinExistence type="predicted"/>
<sequence>MKWKAGYHAIAAINKRNIKLLLRQKQFLVAPFVMPIVVMILTAMIMGAGGDDWPVGLVNESSSEESQEFIKNLETTHSNISPYFSIMEMDYEEASAAVKNGRLQMLIRIPDNFQQSQMVYTETFNINTDMMKNVRLRLEHTVLNQLADNNELIAASELITEKEEDVWRESFIAGSSVLLAFMFTATITAANLFAFDIENRTQKEISLTPLNNIFAGIGTILTSILMAFAASISAMIAGMLVFRLEPQNLLTIYIGIIPALIACSILGIIIAHFLKRYRVIQPIIIVTFMATFFGAGGYNSVAGLPPIARAFSEVWGFSYIFEWFNPVLHNFSNGLDVSQYVILIAVACIFIAILPIVYKRELLAKNSAGQ</sequence>
<dbReference type="Gene3D" id="3.40.1710.10">
    <property type="entry name" value="abc type-2 transporter like domain"/>
    <property type="match status" value="1"/>
</dbReference>
<keyword evidence="4 6" id="KW-1133">Transmembrane helix</keyword>
<feature type="transmembrane region" description="Helical" evidence="6">
    <location>
        <begin position="27"/>
        <end position="48"/>
    </location>
</feature>
<evidence type="ECO:0000313" key="9">
    <source>
        <dbReference type="Proteomes" id="UP000641206"/>
    </source>
</evidence>
<feature type="transmembrane region" description="Helical" evidence="6">
    <location>
        <begin position="250"/>
        <end position="271"/>
    </location>
</feature>
<accession>A0ABQ2P327</accession>
<evidence type="ECO:0000256" key="6">
    <source>
        <dbReference type="SAM" id="Phobius"/>
    </source>
</evidence>
<protein>
    <recommendedName>
        <fullName evidence="7">ABC-2 type transporter transmembrane domain-containing protein</fullName>
    </recommendedName>
</protein>
<evidence type="ECO:0000256" key="1">
    <source>
        <dbReference type="ARBA" id="ARBA00004651"/>
    </source>
</evidence>